<keyword evidence="3" id="KW-0597">Phosphoprotein</keyword>
<evidence type="ECO:0000256" key="7">
    <source>
        <dbReference type="RuleBase" id="RU004326"/>
    </source>
</evidence>
<dbReference type="Pfam" id="PF00408">
    <property type="entry name" value="PGM_PMM_IV"/>
    <property type="match status" value="1"/>
</dbReference>
<feature type="domain" description="Alpha-D-phosphohexomutase alpha/beta/alpha" evidence="9">
    <location>
        <begin position="55"/>
        <end position="185"/>
    </location>
</feature>
<feature type="domain" description="Alpha-D-phosphohexomutase alpha/beta/alpha" evidence="11">
    <location>
        <begin position="334"/>
        <end position="433"/>
    </location>
</feature>
<comment type="cofactor">
    <cofactor evidence="1">
        <name>Mg(2+)</name>
        <dbReference type="ChEBI" id="CHEBI:18420"/>
    </cofactor>
</comment>
<organism evidence="12 13">
    <name type="scientific">Saxibacter everestensis</name>
    <dbReference type="NCBI Taxonomy" id="2909229"/>
    <lineage>
        <taxon>Bacteria</taxon>
        <taxon>Bacillati</taxon>
        <taxon>Actinomycetota</taxon>
        <taxon>Actinomycetes</taxon>
        <taxon>Micrococcales</taxon>
        <taxon>Brevibacteriaceae</taxon>
        <taxon>Saxibacter</taxon>
    </lineage>
</organism>
<dbReference type="RefSeq" id="WP_349637453.1">
    <property type="nucleotide sequence ID" value="NZ_CP090958.1"/>
</dbReference>
<dbReference type="Pfam" id="PF02878">
    <property type="entry name" value="PGM_PMM_I"/>
    <property type="match status" value="1"/>
</dbReference>
<dbReference type="InterPro" id="IPR016066">
    <property type="entry name" value="A-D-PHexomutase_CS"/>
</dbReference>
<dbReference type="CDD" id="cd05799">
    <property type="entry name" value="PGM2"/>
    <property type="match status" value="1"/>
</dbReference>
<reference evidence="12 13" key="1">
    <citation type="submission" date="2023-05" db="EMBL/GenBank/DDBJ databases">
        <title>Lithophilousrod everest ZFBP1038 complete genpme.</title>
        <authorList>
            <person name="Tian M."/>
        </authorList>
    </citation>
    <scope>NUCLEOTIDE SEQUENCE [LARGE SCALE GENOMIC DNA]</scope>
    <source>
        <strain evidence="12 13">ZFBP1038</strain>
    </source>
</reference>
<dbReference type="InterPro" id="IPR005843">
    <property type="entry name" value="A-D-PHexomutase_C"/>
</dbReference>
<evidence type="ECO:0000256" key="5">
    <source>
        <dbReference type="ARBA" id="ARBA00022842"/>
    </source>
</evidence>
<dbReference type="InterPro" id="IPR016055">
    <property type="entry name" value="A-D-PHexomutase_a/b/a-I/II/III"/>
</dbReference>
<name>A0ABY8QNZ0_9MICO</name>
<evidence type="ECO:0000259" key="10">
    <source>
        <dbReference type="Pfam" id="PF02879"/>
    </source>
</evidence>
<dbReference type="EC" id="5.4.2.-" evidence="12"/>
<dbReference type="Pfam" id="PF02879">
    <property type="entry name" value="PGM_PMM_II"/>
    <property type="match status" value="1"/>
</dbReference>
<evidence type="ECO:0000313" key="12">
    <source>
        <dbReference type="EMBL" id="WGW10673.1"/>
    </source>
</evidence>
<evidence type="ECO:0000256" key="6">
    <source>
        <dbReference type="ARBA" id="ARBA00023235"/>
    </source>
</evidence>
<keyword evidence="5 7" id="KW-0460">Magnesium</keyword>
<proteinExistence type="inferred from homology"/>
<dbReference type="SUPFAM" id="SSF55957">
    <property type="entry name" value="Phosphoglucomutase, C-terminal domain"/>
    <property type="match status" value="1"/>
</dbReference>
<dbReference type="PROSITE" id="PS00710">
    <property type="entry name" value="PGM_PMM"/>
    <property type="match status" value="1"/>
</dbReference>
<sequence length="567" mass="60731">MTTLPPDIADAAKAWLTEDPDQKNVSELGTLIDRAEAGDLVAGAEIQDRFGQSLAFGTAGLRGAMSAGPNRMNRVVVARAAAGLSAYLLECAAGSYRPRVVIGYDARHNSARFAHDSAAIMTAAGIEVLMLSQARPTPVLAFAVQRLEAEAGVMVTASHNPAIDNGYKVYLGGRMVAAHERGAQIVEPHDRRIAEKIAQVGRYSSIRRADGWTTLAPTRIEGYLSQAVRRALPGGSRDLSIVYTPMHGVGKEVALAALQRAGFHDVHVVAEQADPDPEFPTVPFPNPEEPGALDLAIQAAVERHADIIIANDPDADRCAVAVPTHDGEFRQLSGDEVGSLLGWYIARGMSDEDKRAGVFANSIVSSRQLAAIAAAADISHRETLTGFKWISRVKNLVFGYEEALGYCVDPESVRDKDGISTAVLIADLAAELDNEGLALLDVLDELAAQHGVHLTQPVTIRVEDLSRIHELLRKVAAEPPAELAGSPVTEIIDLAAGSTDLPPTPGFRYLTEDNSRVIIRPSGTEPKLKCYLEVVEQLSGDRLAEARATAAKRLRLLVNDVEEMLGV</sequence>
<dbReference type="SUPFAM" id="SSF53738">
    <property type="entry name" value="Phosphoglucomutase, first 3 domains"/>
    <property type="match status" value="3"/>
</dbReference>
<dbReference type="Gene3D" id="3.40.120.10">
    <property type="entry name" value="Alpha-D-Glucose-1,6-Bisphosphate, subunit A, domain 3"/>
    <property type="match status" value="3"/>
</dbReference>
<evidence type="ECO:0000256" key="4">
    <source>
        <dbReference type="ARBA" id="ARBA00022723"/>
    </source>
</evidence>
<dbReference type="PANTHER" id="PTHR45745">
    <property type="entry name" value="PHOSPHOMANNOMUTASE 45A"/>
    <property type="match status" value="1"/>
</dbReference>
<keyword evidence="6 12" id="KW-0413">Isomerase</keyword>
<keyword evidence="13" id="KW-1185">Reference proteome</keyword>
<dbReference type="InterPro" id="IPR005846">
    <property type="entry name" value="A-D-PHexomutase_a/b/a-III"/>
</dbReference>
<evidence type="ECO:0000256" key="1">
    <source>
        <dbReference type="ARBA" id="ARBA00001946"/>
    </source>
</evidence>
<comment type="similarity">
    <text evidence="2 7">Belongs to the phosphohexose mutase family.</text>
</comment>
<keyword evidence="4 7" id="KW-0479">Metal-binding</keyword>
<dbReference type="GO" id="GO:0016853">
    <property type="term" value="F:isomerase activity"/>
    <property type="evidence" value="ECO:0007669"/>
    <property type="project" value="UniProtKB-KW"/>
</dbReference>
<dbReference type="Gene3D" id="3.30.310.50">
    <property type="entry name" value="Alpha-D-phosphohexomutase, C-terminal domain"/>
    <property type="match status" value="1"/>
</dbReference>
<feature type="domain" description="Alpha-D-phosphohexomutase C-terminal" evidence="8">
    <location>
        <begin position="494"/>
        <end position="548"/>
    </location>
</feature>
<dbReference type="EMBL" id="CP090958">
    <property type="protein sequence ID" value="WGW10673.1"/>
    <property type="molecule type" value="Genomic_DNA"/>
</dbReference>
<evidence type="ECO:0000259" key="11">
    <source>
        <dbReference type="Pfam" id="PF02880"/>
    </source>
</evidence>
<dbReference type="PANTHER" id="PTHR45745:SF1">
    <property type="entry name" value="PHOSPHOGLUCOMUTASE 2B-RELATED"/>
    <property type="match status" value="1"/>
</dbReference>
<dbReference type="Pfam" id="PF02880">
    <property type="entry name" value="PGM_PMM_III"/>
    <property type="match status" value="1"/>
</dbReference>
<dbReference type="InterPro" id="IPR036900">
    <property type="entry name" value="A-D-PHexomutase_C_sf"/>
</dbReference>
<dbReference type="InterPro" id="IPR005844">
    <property type="entry name" value="A-D-PHexomutase_a/b/a-I"/>
</dbReference>
<accession>A0ABY8QNZ0</accession>
<evidence type="ECO:0000256" key="2">
    <source>
        <dbReference type="ARBA" id="ARBA00010231"/>
    </source>
</evidence>
<protein>
    <submittedName>
        <fullName evidence="12">Phospho-sugar mutase</fullName>
        <ecNumber evidence="12">5.4.2.-</ecNumber>
    </submittedName>
</protein>
<feature type="domain" description="Alpha-D-phosphohexomutase alpha/beta/alpha" evidence="10">
    <location>
        <begin position="234"/>
        <end position="326"/>
    </location>
</feature>
<evidence type="ECO:0000259" key="9">
    <source>
        <dbReference type="Pfam" id="PF02878"/>
    </source>
</evidence>
<dbReference type="InterPro" id="IPR005845">
    <property type="entry name" value="A-D-PHexomutase_a/b/a-II"/>
</dbReference>
<dbReference type="Proteomes" id="UP001209083">
    <property type="component" value="Chromosome"/>
</dbReference>
<gene>
    <name evidence="12" type="ORF">LWF01_11075</name>
</gene>
<evidence type="ECO:0000256" key="3">
    <source>
        <dbReference type="ARBA" id="ARBA00022553"/>
    </source>
</evidence>
<evidence type="ECO:0000259" key="8">
    <source>
        <dbReference type="Pfam" id="PF00408"/>
    </source>
</evidence>
<evidence type="ECO:0000313" key="13">
    <source>
        <dbReference type="Proteomes" id="UP001209083"/>
    </source>
</evidence>